<feature type="region of interest" description="Disordered" evidence="1">
    <location>
        <begin position="429"/>
        <end position="472"/>
    </location>
</feature>
<dbReference type="eggNOG" id="KOG4035">
    <property type="taxonomic scope" value="Eukaryota"/>
</dbReference>
<dbReference type="GO" id="GO:0006897">
    <property type="term" value="P:endocytosis"/>
    <property type="evidence" value="ECO:0007669"/>
    <property type="project" value="TreeGrafter"/>
</dbReference>
<evidence type="ECO:0000256" key="1">
    <source>
        <dbReference type="SAM" id="MobiDB-lite"/>
    </source>
</evidence>
<name>R4XDR0_TAPDE</name>
<dbReference type="GO" id="GO:0071933">
    <property type="term" value="F:Arp2/3 complex binding"/>
    <property type="evidence" value="ECO:0007669"/>
    <property type="project" value="TreeGrafter"/>
</dbReference>
<dbReference type="STRING" id="1097556.R4XDR0"/>
<dbReference type="GO" id="GO:0051666">
    <property type="term" value="P:actin cortical patch localization"/>
    <property type="evidence" value="ECO:0007669"/>
    <property type="project" value="TreeGrafter"/>
</dbReference>
<dbReference type="PANTHER" id="PTHR13357:SF1">
    <property type="entry name" value="NCK-INTERACTING PROTEIN WITH SH3 DOMAIN"/>
    <property type="match status" value="1"/>
</dbReference>
<proteinExistence type="predicted"/>
<dbReference type="Pfam" id="PF09431">
    <property type="entry name" value="SPIN90_LRD"/>
    <property type="match status" value="1"/>
</dbReference>
<dbReference type="AlphaFoldDB" id="R4XDR0"/>
<dbReference type="PANTHER" id="PTHR13357">
    <property type="entry name" value="SH3 ADAPTER PROTEIN SPIN90 NCK INTERACTING PROTEIN WITH SH3 DOMAIN"/>
    <property type="match status" value="1"/>
</dbReference>
<dbReference type="GO" id="GO:0000147">
    <property type="term" value="P:actin cortical patch assembly"/>
    <property type="evidence" value="ECO:0007669"/>
    <property type="project" value="TreeGrafter"/>
</dbReference>
<dbReference type="InterPro" id="IPR030125">
    <property type="entry name" value="SPIN90/Ldb17"/>
</dbReference>
<feature type="domain" description="SPIN90/Ldb17 leucine-rich" evidence="2">
    <location>
        <begin position="183"/>
        <end position="342"/>
    </location>
</feature>
<dbReference type="GO" id="GO:0030479">
    <property type="term" value="C:actin cortical patch"/>
    <property type="evidence" value="ECO:0007669"/>
    <property type="project" value="TreeGrafter"/>
</dbReference>
<sequence>MDHDISYEVEDEAQFWQEVDDIIQPTSTTPSAIQNVVNNFISFVSQFGADYLTTDADVEICCEKLLDSDFHMDNAELVREAMIAYQPEQDKIAKCYVNLYLLLLDGRKNTRTFKLMKRAHMVPVIANWAKQHQVDSIRFTRLALTTLYEMCRMQKLSEADMHCFDEEFIWFLLRSVEISRDDDDPYSYNCIKVIVSLNEQFMVAGLPQAQQPFPRTSSNTSLSVASIETTGPHQAQNSIVKVLSDHGSRFKAFGENLIRMLNRERDTALQLLILKQLFLLFTNAATYEYFYTNDLHVLIDVFIRELYNLPTEDEALRHTYLRVLHPLLIHTQLRHAPFYKATEMVNLLTSLNQECSHFGPVGTTTVRLLARCLTVPWLLPPRKRKLKIPRPGFTAERKKSAKNLGMSLDQSETASIASFHSVNSIAKVRPPTTPRIKPPVKDKGNASARLEQSHLAPVTEGVTTASNGGQGKSAMVDSVELSAQATEKHDDLMREIGKLEISA</sequence>
<keyword evidence="4" id="KW-1185">Reference proteome</keyword>
<dbReference type="EMBL" id="CAHR02000090">
    <property type="protein sequence ID" value="CCG82560.1"/>
    <property type="molecule type" value="Genomic_DNA"/>
</dbReference>
<reference evidence="3 4" key="1">
    <citation type="journal article" date="2013" name="MBio">
        <title>Genome sequencing of the plant pathogen Taphrina deformans, the causal agent of peach leaf curl.</title>
        <authorList>
            <person name="Cisse O.H."/>
            <person name="Almeida J.M.G.C.F."/>
            <person name="Fonseca A."/>
            <person name="Kumar A.A."/>
            <person name="Salojaervi J."/>
            <person name="Overmyer K."/>
            <person name="Hauser P.M."/>
            <person name="Pagni M."/>
        </authorList>
    </citation>
    <scope>NUCLEOTIDE SEQUENCE [LARGE SCALE GENOMIC DNA]</scope>
    <source>
        <strain evidence="4">PYCC 5710 / ATCC 11124 / CBS 356.35 / IMI 108563 / JCM 9778 / NBRC 8474</strain>
    </source>
</reference>
<accession>R4XDR0</accession>
<protein>
    <recommendedName>
        <fullName evidence="2">SPIN90/Ldb17 leucine-rich domain-containing protein</fullName>
    </recommendedName>
</protein>
<dbReference type="InterPro" id="IPR018556">
    <property type="entry name" value="SPIN90/Ldb17_LRD"/>
</dbReference>
<comment type="caution">
    <text evidence="3">The sequence shown here is derived from an EMBL/GenBank/DDBJ whole genome shotgun (WGS) entry which is preliminary data.</text>
</comment>
<organism evidence="3 4">
    <name type="scientific">Taphrina deformans (strain PYCC 5710 / ATCC 11124 / CBS 356.35 / IMI 108563 / JCM 9778 / NBRC 8474)</name>
    <name type="common">Peach leaf curl fungus</name>
    <name type="synonym">Lalaria deformans</name>
    <dbReference type="NCBI Taxonomy" id="1097556"/>
    <lineage>
        <taxon>Eukaryota</taxon>
        <taxon>Fungi</taxon>
        <taxon>Dikarya</taxon>
        <taxon>Ascomycota</taxon>
        <taxon>Taphrinomycotina</taxon>
        <taxon>Taphrinomycetes</taxon>
        <taxon>Taphrinales</taxon>
        <taxon>Taphrinaceae</taxon>
        <taxon>Taphrina</taxon>
    </lineage>
</organism>
<evidence type="ECO:0000313" key="3">
    <source>
        <dbReference type="EMBL" id="CCG82560.1"/>
    </source>
</evidence>
<evidence type="ECO:0000259" key="2">
    <source>
        <dbReference type="Pfam" id="PF09431"/>
    </source>
</evidence>
<gene>
    <name evidence="3" type="ORF">TAPDE_002584</name>
</gene>
<dbReference type="Proteomes" id="UP000013776">
    <property type="component" value="Unassembled WGS sequence"/>
</dbReference>
<dbReference type="OrthoDB" id="445362at2759"/>
<evidence type="ECO:0000313" key="4">
    <source>
        <dbReference type="Proteomes" id="UP000013776"/>
    </source>
</evidence>